<dbReference type="AlphaFoldDB" id="A0A4Q5KHV9"/>
<dbReference type="HAMAP" id="MF_01261">
    <property type="entry name" value="CCA_bact_type1"/>
    <property type="match status" value="1"/>
</dbReference>
<feature type="binding site" evidence="13">
    <location>
        <position position="8"/>
    </location>
    <ligand>
        <name>ATP</name>
        <dbReference type="ChEBI" id="CHEBI:30616"/>
    </ligand>
</feature>
<comment type="function">
    <text evidence="13">Catalyzes the addition and repair of the essential 3'-terminal CCA sequence in tRNAs without using a nucleic acid template. Adds these three nucleotides in the order of C, C, and A to the tRNA nucleotide-73, using CTP and ATP as substrates and producing inorganic pyrophosphate. tRNA 3'-terminal CCA addition is required both for tRNA processing and repair. Also involved in tRNA surveillance by mediating tandem CCA addition to generate a CCACCA at the 3' terminus of unstable tRNAs. While stable tRNAs receive only 3'-terminal CCA, unstable tRNAs are marked with CCACCA and rapidly degraded.</text>
</comment>
<feature type="binding site" evidence="13">
    <location>
        <position position="11"/>
    </location>
    <ligand>
        <name>ATP</name>
        <dbReference type="ChEBI" id="CHEBI:30616"/>
    </ligand>
</feature>
<feature type="binding site" evidence="13">
    <location>
        <position position="21"/>
    </location>
    <ligand>
        <name>Mg(2+)</name>
        <dbReference type="ChEBI" id="CHEBI:18420"/>
    </ligand>
</feature>
<evidence type="ECO:0000313" key="16">
    <source>
        <dbReference type="Proteomes" id="UP000293465"/>
    </source>
</evidence>
<dbReference type="GO" id="GO:0005524">
    <property type="term" value="F:ATP binding"/>
    <property type="evidence" value="ECO:0007669"/>
    <property type="project" value="UniProtKB-UniRule"/>
</dbReference>
<name>A0A4Q5KHV9_9GAMM</name>
<feature type="binding site" evidence="13">
    <location>
        <position position="8"/>
    </location>
    <ligand>
        <name>CTP</name>
        <dbReference type="ChEBI" id="CHEBI:37563"/>
    </ligand>
</feature>
<dbReference type="GO" id="GO:0001680">
    <property type="term" value="P:tRNA 3'-terminal CCA addition"/>
    <property type="evidence" value="ECO:0007669"/>
    <property type="project" value="UniProtKB-UniRule"/>
</dbReference>
<keyword evidence="12 13" id="KW-0511">Multifunctional enzyme</keyword>
<dbReference type="PANTHER" id="PTHR47545">
    <property type="entry name" value="MULTIFUNCTIONAL CCA PROTEIN"/>
    <property type="match status" value="1"/>
</dbReference>
<feature type="binding site" evidence="13">
    <location>
        <position position="137"/>
    </location>
    <ligand>
        <name>CTP</name>
        <dbReference type="ChEBI" id="CHEBI:37563"/>
    </ligand>
</feature>
<organism evidence="15 16">
    <name type="scientific">Aliivibrio finisterrensis</name>
    <dbReference type="NCBI Taxonomy" id="511998"/>
    <lineage>
        <taxon>Bacteria</taxon>
        <taxon>Pseudomonadati</taxon>
        <taxon>Pseudomonadota</taxon>
        <taxon>Gammaproteobacteria</taxon>
        <taxon>Vibrionales</taxon>
        <taxon>Vibrionaceae</taxon>
        <taxon>Aliivibrio</taxon>
    </lineage>
</organism>
<comment type="catalytic activity">
    <reaction evidence="13">
        <text>a tRNA with a 3' CCA end + 2 CTP + ATP = a tRNA with a 3' CCACCA end + 3 diphosphate</text>
        <dbReference type="Rhea" id="RHEA:76235"/>
        <dbReference type="Rhea" id="RHEA-COMP:10468"/>
        <dbReference type="Rhea" id="RHEA-COMP:18655"/>
        <dbReference type="ChEBI" id="CHEBI:30616"/>
        <dbReference type="ChEBI" id="CHEBI:33019"/>
        <dbReference type="ChEBI" id="CHEBI:37563"/>
        <dbReference type="ChEBI" id="CHEBI:83071"/>
        <dbReference type="ChEBI" id="CHEBI:195187"/>
    </reaction>
</comment>
<feature type="binding site" evidence="13">
    <location>
        <position position="140"/>
    </location>
    <ligand>
        <name>ATP</name>
        <dbReference type="ChEBI" id="CHEBI:30616"/>
    </ligand>
</feature>
<keyword evidence="11 13" id="KW-0694">RNA-binding</keyword>
<keyword evidence="9 13" id="KW-0067">ATP-binding</keyword>
<keyword evidence="1 13" id="KW-0533">Nickel</keyword>
<dbReference type="PANTHER" id="PTHR47545:SF1">
    <property type="entry name" value="MULTIFUNCTIONAL CCA PROTEIN"/>
    <property type="match status" value="1"/>
</dbReference>
<sequence>MEIYLVGGAVRDSLLNIEVKDKDWVVVGSTPNEMGSLGYQAVGQDFPVFLHPKTKEEYALARTERKSGQGYKGFTCYAEPDVTLEEDLLRRDLTINAIAKADNGELIDPYNGQDDLNNRLLRHVSDAFVEDPLRVLRVARFAARFHSLGFTVAPETMTLMKTLVESGELSHLTPERVWQEWEKSLSSQHPEVFLSVLKECGALAVVLPELNALFGVPQPEKWHPEIDTGVHTLMVAQQATLLSQDLPTRFAAQVHDLGKGITPESEWPSHKMHCHTGIKIIKQLCNRVRVPNEYRDLALLVCEHHTNIHRASELRAQTFIKILDKMDVWRKPERLEPILLCCQADHAGRLGLESEPYPQKARFEMAFEAAKNVEVKEVVAAGFKGPEIRDELSKRRIEAVKSALRIN</sequence>
<dbReference type="Gene3D" id="1.10.3090.10">
    <property type="entry name" value="cca-adding enzyme, domain 2"/>
    <property type="match status" value="1"/>
</dbReference>
<dbReference type="RefSeq" id="WP_130087785.1">
    <property type="nucleotide sequence ID" value="NZ_SEZJ01000011.1"/>
</dbReference>
<dbReference type="PIRSF" id="PIRSF000813">
    <property type="entry name" value="CCA_bact"/>
    <property type="match status" value="1"/>
</dbReference>
<keyword evidence="7 13" id="KW-0692">RNA repair</keyword>
<evidence type="ECO:0000256" key="13">
    <source>
        <dbReference type="HAMAP-Rule" id="MF_01261"/>
    </source>
</evidence>
<dbReference type="GO" id="GO:0004810">
    <property type="term" value="F:CCA tRNA nucleotidyltransferase activity"/>
    <property type="evidence" value="ECO:0007669"/>
    <property type="project" value="UniProtKB-UniRule"/>
</dbReference>
<feature type="binding site" evidence="13">
    <location>
        <position position="11"/>
    </location>
    <ligand>
        <name>CTP</name>
        <dbReference type="ChEBI" id="CHEBI:37563"/>
    </ligand>
</feature>
<dbReference type="EC" id="3.1.4.-" evidence="13"/>
<dbReference type="Pfam" id="PF01743">
    <property type="entry name" value="PolyA_pol"/>
    <property type="match status" value="1"/>
</dbReference>
<dbReference type="CDD" id="cd05398">
    <property type="entry name" value="NT_ClassII-CCAase"/>
    <property type="match status" value="1"/>
</dbReference>
<feature type="domain" description="HD" evidence="14">
    <location>
        <begin position="228"/>
        <end position="329"/>
    </location>
</feature>
<accession>A0A4Q5KHV9</accession>
<evidence type="ECO:0000256" key="10">
    <source>
        <dbReference type="ARBA" id="ARBA00022842"/>
    </source>
</evidence>
<dbReference type="GO" id="GO:0000287">
    <property type="term" value="F:magnesium ion binding"/>
    <property type="evidence" value="ECO:0007669"/>
    <property type="project" value="UniProtKB-UniRule"/>
</dbReference>
<dbReference type="InterPro" id="IPR012006">
    <property type="entry name" value="CCA_bact"/>
</dbReference>
<dbReference type="InterPro" id="IPR003607">
    <property type="entry name" value="HD/PDEase_dom"/>
</dbReference>
<dbReference type="GO" id="GO:0160016">
    <property type="term" value="F:CCACCA tRNA nucleotidyltransferase activity"/>
    <property type="evidence" value="ECO:0007669"/>
    <property type="project" value="RHEA"/>
</dbReference>
<evidence type="ECO:0000256" key="3">
    <source>
        <dbReference type="ARBA" id="ARBA00022694"/>
    </source>
</evidence>
<dbReference type="Proteomes" id="UP000293465">
    <property type="component" value="Unassembled WGS sequence"/>
</dbReference>
<dbReference type="InterPro" id="IPR002646">
    <property type="entry name" value="PolA_pol_head_dom"/>
</dbReference>
<evidence type="ECO:0000256" key="2">
    <source>
        <dbReference type="ARBA" id="ARBA00022679"/>
    </source>
</evidence>
<dbReference type="InterPro" id="IPR043519">
    <property type="entry name" value="NT_sf"/>
</dbReference>
<proteinExistence type="inferred from homology"/>
<comment type="caution">
    <text evidence="15">The sequence shown here is derived from an EMBL/GenBank/DDBJ whole genome shotgun (WGS) entry which is preliminary data.</text>
</comment>
<gene>
    <name evidence="13" type="primary">cca</name>
    <name evidence="15" type="ORF">ERW49_13210</name>
</gene>
<dbReference type="Pfam" id="PF01966">
    <property type="entry name" value="HD"/>
    <property type="match status" value="1"/>
</dbReference>
<evidence type="ECO:0000256" key="1">
    <source>
        <dbReference type="ARBA" id="ARBA00022596"/>
    </source>
</evidence>
<comment type="miscellaneous">
    <text evidence="13">A single active site specifically recognizes both ATP and CTP and is responsible for their addition.</text>
</comment>
<dbReference type="GO" id="GO:0016791">
    <property type="term" value="F:phosphatase activity"/>
    <property type="evidence" value="ECO:0007669"/>
    <property type="project" value="UniProtKB-UniRule"/>
</dbReference>
<dbReference type="InterPro" id="IPR032828">
    <property type="entry name" value="PolyA_RNA-bd"/>
</dbReference>
<keyword evidence="8 13" id="KW-0378">Hydrolase</keyword>
<feature type="binding site" evidence="13">
    <location>
        <position position="91"/>
    </location>
    <ligand>
        <name>ATP</name>
        <dbReference type="ChEBI" id="CHEBI:30616"/>
    </ligand>
</feature>
<evidence type="ECO:0000256" key="5">
    <source>
        <dbReference type="ARBA" id="ARBA00022723"/>
    </source>
</evidence>
<evidence type="ECO:0000259" key="14">
    <source>
        <dbReference type="PROSITE" id="PS51831"/>
    </source>
</evidence>
<comment type="domain">
    <text evidence="13">Comprises two domains: an N-terminal domain containing the nucleotidyltransferase activity and a C-terminal HD domain associated with both phosphodiesterase and phosphatase activities.</text>
</comment>
<comment type="cofactor">
    <cofactor evidence="13">
        <name>Ni(2+)</name>
        <dbReference type="ChEBI" id="CHEBI:49786"/>
    </cofactor>
    <text evidence="13">Nickel for phosphatase activity.</text>
</comment>
<dbReference type="CDD" id="cd00077">
    <property type="entry name" value="HDc"/>
    <property type="match status" value="1"/>
</dbReference>
<dbReference type="GO" id="GO:0000049">
    <property type="term" value="F:tRNA binding"/>
    <property type="evidence" value="ECO:0007669"/>
    <property type="project" value="UniProtKB-UniRule"/>
</dbReference>
<feature type="binding site" evidence="13">
    <location>
        <position position="140"/>
    </location>
    <ligand>
        <name>CTP</name>
        <dbReference type="ChEBI" id="CHEBI:37563"/>
    </ligand>
</feature>
<dbReference type="InterPro" id="IPR050124">
    <property type="entry name" value="tRNA_CCA-adding_enzyme"/>
</dbReference>
<dbReference type="NCBIfam" id="NF008137">
    <property type="entry name" value="PRK10885.1"/>
    <property type="match status" value="1"/>
</dbReference>
<evidence type="ECO:0000256" key="12">
    <source>
        <dbReference type="ARBA" id="ARBA00023268"/>
    </source>
</evidence>
<keyword evidence="4 13" id="KW-0548">Nucleotidyltransferase</keyword>
<feature type="binding site" evidence="13">
    <location>
        <position position="91"/>
    </location>
    <ligand>
        <name>CTP</name>
        <dbReference type="ChEBI" id="CHEBI:37563"/>
    </ligand>
</feature>
<dbReference type="HAMAP" id="MF_01262">
    <property type="entry name" value="CCA_bact_type2"/>
    <property type="match status" value="1"/>
</dbReference>
<protein>
    <recommendedName>
        <fullName evidence="13">Multifunctional CCA protein</fullName>
    </recommendedName>
    <domain>
        <recommendedName>
            <fullName evidence="13">CCA-adding enzyme</fullName>
            <ecNumber evidence="13">2.7.7.72</ecNumber>
        </recommendedName>
        <alternativeName>
            <fullName evidence="13">CCA tRNA nucleotidyltransferase</fullName>
        </alternativeName>
        <alternativeName>
            <fullName evidence="13">tRNA CCA-pyrophosphorylase</fullName>
        </alternativeName>
        <alternativeName>
            <fullName evidence="13">tRNA adenylyl-/cytidylyl-transferase</fullName>
        </alternativeName>
        <alternativeName>
            <fullName evidence="13">tRNA nucleotidyltransferase</fullName>
        </alternativeName>
        <alternativeName>
            <fullName evidence="13">tRNA-NT</fullName>
        </alternativeName>
    </domain>
    <domain>
        <recommendedName>
            <fullName evidence="13">2'-nucleotidase</fullName>
            <ecNumber evidence="13">3.1.3.-</ecNumber>
        </recommendedName>
    </domain>
    <domain>
        <recommendedName>
            <fullName evidence="13">2',3'-cyclic phosphodiesterase</fullName>
            <ecNumber evidence="13">3.1.4.-</ecNumber>
        </recommendedName>
    </domain>
    <domain>
        <recommendedName>
            <fullName evidence="13">Phosphatase</fullName>
        </recommendedName>
    </domain>
</protein>
<feature type="binding site" evidence="13">
    <location>
        <position position="137"/>
    </location>
    <ligand>
        <name>ATP</name>
        <dbReference type="ChEBI" id="CHEBI:30616"/>
    </ligand>
</feature>
<dbReference type="SUPFAM" id="SSF81301">
    <property type="entry name" value="Nucleotidyltransferase"/>
    <property type="match status" value="1"/>
</dbReference>
<evidence type="ECO:0000256" key="7">
    <source>
        <dbReference type="ARBA" id="ARBA00022800"/>
    </source>
</evidence>
<keyword evidence="6 13" id="KW-0547">Nucleotide-binding</keyword>
<reference evidence="15 16" key="1">
    <citation type="submission" date="2019-02" db="EMBL/GenBank/DDBJ databases">
        <title>Genome sequences of Aliivibrio finisterrensis strains from farmed Atlantic salmon.</title>
        <authorList>
            <person name="Bowman J.P."/>
        </authorList>
    </citation>
    <scope>NUCLEOTIDE SEQUENCE [LARGE SCALE GENOMIC DNA]</scope>
    <source>
        <strain evidence="15 16">A32</strain>
    </source>
</reference>
<comment type="similarity">
    <text evidence="13">Belongs to the tRNA nucleotidyltransferase/poly(A) polymerase family. Bacterial CCA-adding enzyme type 1 subfamily.</text>
</comment>
<evidence type="ECO:0000256" key="11">
    <source>
        <dbReference type="ARBA" id="ARBA00022884"/>
    </source>
</evidence>
<evidence type="ECO:0000256" key="6">
    <source>
        <dbReference type="ARBA" id="ARBA00022741"/>
    </source>
</evidence>
<comment type="cofactor">
    <cofactor evidence="13">
        <name>Mg(2+)</name>
        <dbReference type="ChEBI" id="CHEBI:18420"/>
    </cofactor>
    <text evidence="13">Magnesium is required for nucleotidyltransferase activity.</text>
</comment>
<dbReference type="FunFam" id="1.10.3090.10:FF:000001">
    <property type="entry name" value="Multifunctional CCA protein"/>
    <property type="match status" value="1"/>
</dbReference>
<comment type="catalytic activity">
    <reaction evidence="13">
        <text>a tRNA precursor + 2 CTP + ATP = a tRNA with a 3' CCA end + 3 diphosphate</text>
        <dbReference type="Rhea" id="RHEA:14433"/>
        <dbReference type="Rhea" id="RHEA-COMP:10465"/>
        <dbReference type="Rhea" id="RHEA-COMP:10468"/>
        <dbReference type="ChEBI" id="CHEBI:30616"/>
        <dbReference type="ChEBI" id="CHEBI:33019"/>
        <dbReference type="ChEBI" id="CHEBI:37563"/>
        <dbReference type="ChEBI" id="CHEBI:74896"/>
        <dbReference type="ChEBI" id="CHEBI:83071"/>
        <dbReference type="EC" id="2.7.7.72"/>
    </reaction>
</comment>
<dbReference type="Pfam" id="PF12627">
    <property type="entry name" value="PolyA_pol_RNAbd"/>
    <property type="match status" value="1"/>
</dbReference>
<feature type="binding site" evidence="13">
    <location>
        <position position="23"/>
    </location>
    <ligand>
        <name>Mg(2+)</name>
        <dbReference type="ChEBI" id="CHEBI:18420"/>
    </ligand>
</feature>
<dbReference type="PROSITE" id="PS51831">
    <property type="entry name" value="HD"/>
    <property type="match status" value="1"/>
</dbReference>
<keyword evidence="2 13" id="KW-0808">Transferase</keyword>
<keyword evidence="5 13" id="KW-0479">Metal-binding</keyword>
<dbReference type="EC" id="2.7.7.72" evidence="13"/>
<evidence type="ECO:0000256" key="4">
    <source>
        <dbReference type="ARBA" id="ARBA00022695"/>
    </source>
</evidence>
<dbReference type="OrthoDB" id="9805698at2"/>
<dbReference type="SUPFAM" id="SSF81891">
    <property type="entry name" value="Poly A polymerase C-terminal region-like"/>
    <property type="match status" value="1"/>
</dbReference>
<comment type="subunit">
    <text evidence="13">Monomer. Can also form homodimers and oligomers.</text>
</comment>
<evidence type="ECO:0000256" key="9">
    <source>
        <dbReference type="ARBA" id="ARBA00022840"/>
    </source>
</evidence>
<dbReference type="InterPro" id="IPR006674">
    <property type="entry name" value="HD_domain"/>
</dbReference>
<dbReference type="GO" id="GO:0042245">
    <property type="term" value="P:RNA repair"/>
    <property type="evidence" value="ECO:0007669"/>
    <property type="project" value="UniProtKB-KW"/>
</dbReference>
<keyword evidence="3 13" id="KW-0819">tRNA processing</keyword>
<evidence type="ECO:0000256" key="8">
    <source>
        <dbReference type="ARBA" id="ARBA00022801"/>
    </source>
</evidence>
<dbReference type="EC" id="3.1.3.-" evidence="13"/>
<dbReference type="GO" id="GO:0004112">
    <property type="term" value="F:cyclic-nucleotide phosphodiesterase activity"/>
    <property type="evidence" value="ECO:0007669"/>
    <property type="project" value="UniProtKB-UniRule"/>
</dbReference>
<dbReference type="Gene3D" id="3.30.460.10">
    <property type="entry name" value="Beta Polymerase, domain 2"/>
    <property type="match status" value="1"/>
</dbReference>
<dbReference type="EMBL" id="SEZJ01000011">
    <property type="protein sequence ID" value="RYU45697.1"/>
    <property type="molecule type" value="Genomic_DNA"/>
</dbReference>
<dbReference type="FunFam" id="3.30.460.10:FF:000016">
    <property type="entry name" value="Multifunctional CCA protein"/>
    <property type="match status" value="1"/>
</dbReference>
<dbReference type="GeneID" id="56276021"/>
<evidence type="ECO:0000313" key="15">
    <source>
        <dbReference type="EMBL" id="RYU45697.1"/>
    </source>
</evidence>
<keyword evidence="10 13" id="KW-0460">Magnesium</keyword>